<protein>
    <submittedName>
        <fullName evidence="1">Uncharacterized protein</fullName>
    </submittedName>
</protein>
<accession>A0A2T5I4B9</accession>
<proteinExistence type="predicted"/>
<dbReference type="Proteomes" id="UP000244152">
    <property type="component" value="Unassembled WGS sequence"/>
</dbReference>
<sequence>MAFDREAWKEKLDKAQTTEEITAVIMELPDRGPPMTPDDPDYFFMEPMLKFKPSTPTTRTTKTKDG</sequence>
<gene>
    <name evidence="1" type="ORF">C8R21_14111</name>
</gene>
<dbReference type="RefSeq" id="WP_107763330.1">
    <property type="nucleotide sequence ID" value="NZ_QAOK01000041.1"/>
</dbReference>
<name>A0A2T5I4B9_9PROT</name>
<organism evidence="1 2">
    <name type="scientific">Nitrosospira multiformis</name>
    <dbReference type="NCBI Taxonomy" id="1231"/>
    <lineage>
        <taxon>Bacteria</taxon>
        <taxon>Pseudomonadati</taxon>
        <taxon>Pseudomonadota</taxon>
        <taxon>Betaproteobacteria</taxon>
        <taxon>Nitrosomonadales</taxon>
        <taxon>Nitrosomonadaceae</taxon>
        <taxon>Nitrosospira</taxon>
    </lineage>
</organism>
<reference evidence="1 2" key="1">
    <citation type="submission" date="2018-04" db="EMBL/GenBank/DDBJ databases">
        <title>Active sludge and wastewater microbial communities from Klosterneuburg, Austria.</title>
        <authorList>
            <person name="Wagner M."/>
        </authorList>
    </citation>
    <scope>NUCLEOTIDE SEQUENCE [LARGE SCALE GENOMIC DNA]</scope>
    <source>
        <strain evidence="1 2">Nl12</strain>
    </source>
</reference>
<comment type="caution">
    <text evidence="1">The sequence shown here is derived from an EMBL/GenBank/DDBJ whole genome shotgun (WGS) entry which is preliminary data.</text>
</comment>
<dbReference type="EMBL" id="QAOK01000041">
    <property type="protein sequence ID" value="PTQ78677.1"/>
    <property type="molecule type" value="Genomic_DNA"/>
</dbReference>
<evidence type="ECO:0000313" key="1">
    <source>
        <dbReference type="EMBL" id="PTQ78677.1"/>
    </source>
</evidence>
<evidence type="ECO:0000313" key="2">
    <source>
        <dbReference type="Proteomes" id="UP000244152"/>
    </source>
</evidence>
<dbReference type="AlphaFoldDB" id="A0A2T5I4B9"/>